<keyword evidence="3" id="KW-1185">Reference proteome</keyword>
<dbReference type="OrthoDB" id="1750920at2759"/>
<feature type="domain" description="Transposase (putative) gypsy type" evidence="1">
    <location>
        <begin position="29"/>
        <end position="78"/>
    </location>
</feature>
<reference evidence="2" key="1">
    <citation type="submission" date="2018-05" db="EMBL/GenBank/DDBJ databases">
        <title>Draft genome of Mucuna pruriens seed.</title>
        <authorList>
            <person name="Nnadi N.E."/>
            <person name="Vos R."/>
            <person name="Hasami M.H."/>
            <person name="Devisetty U.K."/>
            <person name="Aguiy J.C."/>
        </authorList>
    </citation>
    <scope>NUCLEOTIDE SEQUENCE [LARGE SCALE GENOMIC DNA]</scope>
    <source>
        <strain evidence="2">JCA_2017</strain>
    </source>
</reference>
<feature type="non-terminal residue" evidence="2">
    <location>
        <position position="218"/>
    </location>
</feature>
<evidence type="ECO:0000313" key="2">
    <source>
        <dbReference type="EMBL" id="RDY02195.1"/>
    </source>
</evidence>
<evidence type="ECO:0000259" key="1">
    <source>
        <dbReference type="Pfam" id="PF04195"/>
    </source>
</evidence>
<dbReference type="Proteomes" id="UP000257109">
    <property type="component" value="Unassembled WGS sequence"/>
</dbReference>
<sequence length="218" mass="24089">MVRCGKKERVCHSAKAGEEPFVYMYETVFLDFGVTLPFDFFEVDVLHMLGIAPSQLHPNGWAAIQAFKVVCLVLEVLPSASTTTLRESINQLAPLPNTGLFTSYTASYKGFKSHFVKIKAAEAGHFCVDPTPLPRYWREPPKFKGLLRSQLSLEAKVDLQLLDGLPRGMNCMLKKQGVNMVELIRKARLTNETRSTGKKASNVGMTAAPIAAEKVSAN</sequence>
<comment type="caution">
    <text evidence="2">The sequence shown here is derived from an EMBL/GenBank/DDBJ whole genome shotgun (WGS) entry which is preliminary data.</text>
</comment>
<feature type="non-terminal residue" evidence="2">
    <location>
        <position position="1"/>
    </location>
</feature>
<evidence type="ECO:0000313" key="3">
    <source>
        <dbReference type="Proteomes" id="UP000257109"/>
    </source>
</evidence>
<name>A0A371HHB3_MUCPR</name>
<proteinExistence type="predicted"/>
<protein>
    <recommendedName>
        <fullName evidence="1">Transposase (putative) gypsy type domain-containing protein</fullName>
    </recommendedName>
</protein>
<dbReference type="EMBL" id="QJKJ01002585">
    <property type="protein sequence ID" value="RDY02195.1"/>
    <property type="molecule type" value="Genomic_DNA"/>
</dbReference>
<dbReference type="InterPro" id="IPR007321">
    <property type="entry name" value="Transposase_28"/>
</dbReference>
<organism evidence="2 3">
    <name type="scientific">Mucuna pruriens</name>
    <name type="common">Velvet bean</name>
    <name type="synonym">Dolichos pruriens</name>
    <dbReference type="NCBI Taxonomy" id="157652"/>
    <lineage>
        <taxon>Eukaryota</taxon>
        <taxon>Viridiplantae</taxon>
        <taxon>Streptophyta</taxon>
        <taxon>Embryophyta</taxon>
        <taxon>Tracheophyta</taxon>
        <taxon>Spermatophyta</taxon>
        <taxon>Magnoliopsida</taxon>
        <taxon>eudicotyledons</taxon>
        <taxon>Gunneridae</taxon>
        <taxon>Pentapetalae</taxon>
        <taxon>rosids</taxon>
        <taxon>fabids</taxon>
        <taxon>Fabales</taxon>
        <taxon>Fabaceae</taxon>
        <taxon>Papilionoideae</taxon>
        <taxon>50 kb inversion clade</taxon>
        <taxon>NPAAA clade</taxon>
        <taxon>indigoferoid/millettioid clade</taxon>
        <taxon>Phaseoleae</taxon>
        <taxon>Mucuna</taxon>
    </lineage>
</organism>
<dbReference type="PANTHER" id="PTHR31099">
    <property type="entry name" value="OS06G0165300 PROTEIN"/>
    <property type="match status" value="1"/>
</dbReference>
<dbReference type="Pfam" id="PF04195">
    <property type="entry name" value="Transposase_28"/>
    <property type="match status" value="1"/>
</dbReference>
<dbReference type="PANTHER" id="PTHR31099:SF49">
    <property type="entry name" value="MYOSIN HEAVY CHAIN-LIKE PROTEIN"/>
    <property type="match status" value="1"/>
</dbReference>
<gene>
    <name evidence="2" type="ORF">CR513_14380</name>
</gene>
<dbReference type="AlphaFoldDB" id="A0A371HHB3"/>
<accession>A0A371HHB3</accession>